<dbReference type="OrthoDB" id="551813at2759"/>
<keyword evidence="2" id="KW-0812">Transmembrane</keyword>
<feature type="compositionally biased region" description="Basic and acidic residues" evidence="1">
    <location>
        <begin position="248"/>
        <end position="263"/>
    </location>
</feature>
<evidence type="ECO:0000256" key="2">
    <source>
        <dbReference type="SAM" id="Phobius"/>
    </source>
</evidence>
<feature type="transmembrane region" description="Helical" evidence="2">
    <location>
        <begin position="590"/>
        <end position="609"/>
    </location>
</feature>
<reference evidence="3" key="1">
    <citation type="submission" date="2020-12" db="EMBL/GenBank/DDBJ databases">
        <authorList>
            <person name="Iha C."/>
        </authorList>
    </citation>
    <scope>NUCLEOTIDE SEQUENCE</scope>
</reference>
<feature type="compositionally biased region" description="Polar residues" evidence="1">
    <location>
        <begin position="317"/>
        <end position="327"/>
    </location>
</feature>
<gene>
    <name evidence="3" type="ORF">OSTQU699_LOCUS5151</name>
</gene>
<evidence type="ECO:0000256" key="1">
    <source>
        <dbReference type="SAM" id="MobiDB-lite"/>
    </source>
</evidence>
<feature type="transmembrane region" description="Helical" evidence="2">
    <location>
        <begin position="169"/>
        <end position="196"/>
    </location>
</feature>
<feature type="transmembrane region" description="Helical" evidence="2">
    <location>
        <begin position="113"/>
        <end position="132"/>
    </location>
</feature>
<feature type="region of interest" description="Disordered" evidence="1">
    <location>
        <begin position="778"/>
        <end position="802"/>
    </location>
</feature>
<feature type="transmembrane region" description="Helical" evidence="2">
    <location>
        <begin position="405"/>
        <end position="426"/>
    </location>
</feature>
<keyword evidence="4" id="KW-1185">Reference proteome</keyword>
<dbReference type="Proteomes" id="UP000708148">
    <property type="component" value="Unassembled WGS sequence"/>
</dbReference>
<feature type="transmembrane region" description="Helical" evidence="2">
    <location>
        <begin position="550"/>
        <end position="578"/>
    </location>
</feature>
<keyword evidence="2" id="KW-0472">Membrane</keyword>
<dbReference type="EMBL" id="CAJHUC010001112">
    <property type="protein sequence ID" value="CAD7699792.1"/>
    <property type="molecule type" value="Genomic_DNA"/>
</dbReference>
<dbReference type="AlphaFoldDB" id="A0A8S1IXF1"/>
<evidence type="ECO:0000313" key="4">
    <source>
        <dbReference type="Proteomes" id="UP000708148"/>
    </source>
</evidence>
<comment type="caution">
    <text evidence="3">The sequence shown here is derived from an EMBL/GenBank/DDBJ whole genome shotgun (WGS) entry which is preliminary data.</text>
</comment>
<feature type="transmembrane region" description="Helical" evidence="2">
    <location>
        <begin position="629"/>
        <end position="650"/>
    </location>
</feature>
<feature type="transmembrane region" description="Helical" evidence="2">
    <location>
        <begin position="33"/>
        <end position="52"/>
    </location>
</feature>
<feature type="region of interest" description="Disordered" evidence="1">
    <location>
        <begin position="219"/>
        <end position="328"/>
    </location>
</feature>
<evidence type="ECO:0000313" key="3">
    <source>
        <dbReference type="EMBL" id="CAD7699792.1"/>
    </source>
</evidence>
<keyword evidence="2" id="KW-1133">Transmembrane helix</keyword>
<sequence>MADGALCCCCCGGDCCSRDLEGRRVPLSVMVEGQSWGLTSMLTLAVALWMTARVVDGVDGWSFVKLEAGSGWHEELVEYLVYIAMGSFGALLAYGAMSLNLRPPGTSGWRRRTLWSSVSLLFVNMMAVMQYADSLIRVGALPAIVKKRDSVWTEGVETERVWTSTPAHFFLISMATCCTLAADVLFIRLFGCCVFVKRVVPQRPGFNPGSPRLHKWQQSMSLDNEGGPPPTASADKSGAGNRLSWTDPHSEEFLRMSSTKEADMTSGVAPIDGAIAGPTTRPTVASVPTRGSFKLAQPAEGSSEKSLGNECAKEGNLASTAGGSSLNRAPKLQRWNTGLLLSNYKERSAPVESVTNAPQDLPHKDCPCDTAGPHFCTDPVASAHRTIKVLWDSVKEEDGKFRFSVWMKTSAFACIIVILYTTIRFINSVYRVSVDWESNHSEIRANIDELEAFLKGAEWIDDSIQDFFIGGIEYMDTLMPYLRHTVWVGYPIGALKGLHTLYIVMAKHKALSLAVESELLAWDGEGLQGQVGLVSAWPELEKKYPLGEAAYFLGILVSTAVVELNLFGMFITLVLGVIINVDELDTVMRYFGYIVVVYLMIAVVDWMVLHILPDKLLSQGYKIKWPRIFFLYMFVFSIVHLVLGALYALWRVFMVLLMSFAELNRLDTPMFRKWKSLDFGHRSFMSMLVLTHLIGKDSIKLEGRKALKSVVTLNRLRSFAPRGRDCLVSPSGLRRIGRTMGTPSVVSEEQGEVTKVADVAVGVDAGRVTASVEFAEMESSHEGGCEADQEHENGAAIKHSGE</sequence>
<organism evidence="3 4">
    <name type="scientific">Ostreobium quekettii</name>
    <dbReference type="NCBI Taxonomy" id="121088"/>
    <lineage>
        <taxon>Eukaryota</taxon>
        <taxon>Viridiplantae</taxon>
        <taxon>Chlorophyta</taxon>
        <taxon>core chlorophytes</taxon>
        <taxon>Ulvophyceae</taxon>
        <taxon>TCBD clade</taxon>
        <taxon>Bryopsidales</taxon>
        <taxon>Ostreobineae</taxon>
        <taxon>Ostreobiaceae</taxon>
        <taxon>Ostreobium</taxon>
    </lineage>
</organism>
<protein>
    <submittedName>
        <fullName evidence="3">Uncharacterized protein</fullName>
    </submittedName>
</protein>
<name>A0A8S1IXF1_9CHLO</name>
<proteinExistence type="predicted"/>
<feature type="transmembrane region" description="Helical" evidence="2">
    <location>
        <begin position="484"/>
        <end position="504"/>
    </location>
</feature>
<accession>A0A8S1IXF1</accession>
<feature type="transmembrane region" description="Helical" evidence="2">
    <location>
        <begin position="79"/>
        <end position="101"/>
    </location>
</feature>